<accession>A0AC34Q1R8</accession>
<dbReference type="WBParaSite" id="JU765_v2.g12082.t1">
    <property type="protein sequence ID" value="JU765_v2.g12082.t1"/>
    <property type="gene ID" value="JU765_v2.g12082"/>
</dbReference>
<evidence type="ECO:0000313" key="2">
    <source>
        <dbReference type="WBParaSite" id="JU765_v2.g12082.t1"/>
    </source>
</evidence>
<protein>
    <submittedName>
        <fullName evidence="2">SWI/SNF-like complex subunit BAF250 C-terminal domain-containing protein</fullName>
    </submittedName>
</protein>
<dbReference type="Proteomes" id="UP000887576">
    <property type="component" value="Unplaced"/>
</dbReference>
<sequence>MLSSDWGCRTGGPKPGTAQLLFRPSYLLDVANQLLDDAFTVLSVVSGSLNMYDMEPDISYQILDSLLHWTVSKSIMARDPLTPWGNISPGNFYLEIIGKMTVLEKNVDMLLSTG</sequence>
<evidence type="ECO:0000313" key="1">
    <source>
        <dbReference type="Proteomes" id="UP000887576"/>
    </source>
</evidence>
<organism evidence="1 2">
    <name type="scientific">Panagrolaimus sp. JU765</name>
    <dbReference type="NCBI Taxonomy" id="591449"/>
    <lineage>
        <taxon>Eukaryota</taxon>
        <taxon>Metazoa</taxon>
        <taxon>Ecdysozoa</taxon>
        <taxon>Nematoda</taxon>
        <taxon>Chromadorea</taxon>
        <taxon>Rhabditida</taxon>
        <taxon>Tylenchina</taxon>
        <taxon>Panagrolaimomorpha</taxon>
        <taxon>Panagrolaimoidea</taxon>
        <taxon>Panagrolaimidae</taxon>
        <taxon>Panagrolaimus</taxon>
    </lineage>
</organism>
<proteinExistence type="predicted"/>
<reference evidence="2" key="1">
    <citation type="submission" date="2022-11" db="UniProtKB">
        <authorList>
            <consortium name="WormBaseParasite"/>
        </authorList>
    </citation>
    <scope>IDENTIFICATION</scope>
</reference>
<name>A0AC34Q1R8_9BILA</name>